<proteinExistence type="predicted"/>
<dbReference type="EMBL" id="ML978083">
    <property type="protein sequence ID" value="KAF2008541.1"/>
    <property type="molecule type" value="Genomic_DNA"/>
</dbReference>
<evidence type="ECO:0000259" key="1">
    <source>
        <dbReference type="Pfam" id="PF06985"/>
    </source>
</evidence>
<feature type="domain" description="Heterokaryon incompatibility" evidence="1">
    <location>
        <begin position="8"/>
        <end position="120"/>
    </location>
</feature>
<keyword evidence="3" id="KW-1185">Reference proteome</keyword>
<dbReference type="AlphaFoldDB" id="A0A6A5X6M0"/>
<dbReference type="InterPro" id="IPR052895">
    <property type="entry name" value="HetReg/Transcr_Mod"/>
</dbReference>
<protein>
    <recommendedName>
        <fullName evidence="1">Heterokaryon incompatibility domain-containing protein</fullName>
    </recommendedName>
</protein>
<dbReference type="PANTHER" id="PTHR24148">
    <property type="entry name" value="ANKYRIN REPEAT DOMAIN-CONTAINING PROTEIN 39 HOMOLOG-RELATED"/>
    <property type="match status" value="1"/>
</dbReference>
<organism evidence="2 3">
    <name type="scientific">Aaosphaeria arxii CBS 175.79</name>
    <dbReference type="NCBI Taxonomy" id="1450172"/>
    <lineage>
        <taxon>Eukaryota</taxon>
        <taxon>Fungi</taxon>
        <taxon>Dikarya</taxon>
        <taxon>Ascomycota</taxon>
        <taxon>Pezizomycotina</taxon>
        <taxon>Dothideomycetes</taxon>
        <taxon>Pleosporomycetidae</taxon>
        <taxon>Pleosporales</taxon>
        <taxon>Pleosporales incertae sedis</taxon>
        <taxon>Aaosphaeria</taxon>
    </lineage>
</organism>
<gene>
    <name evidence="2" type="ORF">BU24DRAFT_322258</name>
</gene>
<dbReference type="RefSeq" id="XP_033376880.1">
    <property type="nucleotide sequence ID" value="XM_033522941.1"/>
</dbReference>
<dbReference type="OrthoDB" id="2157530at2759"/>
<sequence>SFHTHPDYIALSYTWGDPKVTVPVLCDGKIINITGNLKEALWQLRENRKGIARRSYPKKHPSHHLYYWIDAVCINQSDEVEKSCQVGLMAGIYRRAYKTIVWLGPPDANSDMVVDCLNTLGAKAEACYMHNGPEPYRKIWLRMVKMASMKQGQSLPGTTIVHARGNKERVPPDPIQSLFHCISGWYDQNDLLPIAELKQFFTRPW</sequence>
<evidence type="ECO:0000313" key="2">
    <source>
        <dbReference type="EMBL" id="KAF2008541.1"/>
    </source>
</evidence>
<dbReference type="Pfam" id="PF06985">
    <property type="entry name" value="HET"/>
    <property type="match status" value="1"/>
</dbReference>
<feature type="non-terminal residue" evidence="2">
    <location>
        <position position="205"/>
    </location>
</feature>
<feature type="non-terminal residue" evidence="2">
    <location>
        <position position="1"/>
    </location>
</feature>
<name>A0A6A5X6M0_9PLEO</name>
<dbReference type="GeneID" id="54280338"/>
<dbReference type="InterPro" id="IPR010730">
    <property type="entry name" value="HET"/>
</dbReference>
<evidence type="ECO:0000313" key="3">
    <source>
        <dbReference type="Proteomes" id="UP000799778"/>
    </source>
</evidence>
<dbReference type="Proteomes" id="UP000799778">
    <property type="component" value="Unassembled WGS sequence"/>
</dbReference>
<dbReference type="PANTHER" id="PTHR24148:SF64">
    <property type="entry name" value="HETEROKARYON INCOMPATIBILITY DOMAIN-CONTAINING PROTEIN"/>
    <property type="match status" value="1"/>
</dbReference>
<reference evidence="2" key="1">
    <citation type="journal article" date="2020" name="Stud. Mycol.">
        <title>101 Dothideomycetes genomes: a test case for predicting lifestyles and emergence of pathogens.</title>
        <authorList>
            <person name="Haridas S."/>
            <person name="Albert R."/>
            <person name="Binder M."/>
            <person name="Bloem J."/>
            <person name="Labutti K."/>
            <person name="Salamov A."/>
            <person name="Andreopoulos B."/>
            <person name="Baker S."/>
            <person name="Barry K."/>
            <person name="Bills G."/>
            <person name="Bluhm B."/>
            <person name="Cannon C."/>
            <person name="Castanera R."/>
            <person name="Culley D."/>
            <person name="Daum C."/>
            <person name="Ezra D."/>
            <person name="Gonzalez J."/>
            <person name="Henrissat B."/>
            <person name="Kuo A."/>
            <person name="Liang C."/>
            <person name="Lipzen A."/>
            <person name="Lutzoni F."/>
            <person name="Magnuson J."/>
            <person name="Mondo S."/>
            <person name="Nolan M."/>
            <person name="Ohm R."/>
            <person name="Pangilinan J."/>
            <person name="Park H.-J."/>
            <person name="Ramirez L."/>
            <person name="Alfaro M."/>
            <person name="Sun H."/>
            <person name="Tritt A."/>
            <person name="Yoshinaga Y."/>
            <person name="Zwiers L.-H."/>
            <person name="Turgeon B."/>
            <person name="Goodwin S."/>
            <person name="Spatafora J."/>
            <person name="Crous P."/>
            <person name="Grigoriev I."/>
        </authorList>
    </citation>
    <scope>NUCLEOTIDE SEQUENCE</scope>
    <source>
        <strain evidence="2">CBS 175.79</strain>
    </source>
</reference>
<accession>A0A6A5X6M0</accession>